<sequence length="345" mass="39876">MNKKGRSLQSYLFFLCVAVIFSCKQDKRPDISNIDLAIKVERFDQELYQAKNKDVKQTDLMFSKTYGSFYADYIQKMVGTPELTGTEVLNILYKDQAYEMLSKEVDSVYPNLNKVETELTETFKYIKYYYPKTKVPKFIAYLSGFAYQVVLADDYIGIGLDMFLGSNSKFYPAIAQSVPLYASKRFTPAYITPRVAEVFAREELFPEIDEDRTLLDKMIYNGKILYFLDLVLPANTPDSLKIGYTVKQLDWAKNYEGNIWGLLLQNELLFQTDMQKIQPFLSDGPFTNGIGSKKESAPKLGYFIGWQIVKKYMAENPKITLQQLMEKTDTQQFLTEAKYKPKESL</sequence>
<dbReference type="EMBL" id="SWBO01000003">
    <property type="protein sequence ID" value="TKC01811.1"/>
    <property type="molecule type" value="Genomic_DNA"/>
</dbReference>
<organism evidence="1 2">
    <name type="scientific">Pedobacter cryotolerans</name>
    <dbReference type="NCBI Taxonomy" id="2571270"/>
    <lineage>
        <taxon>Bacteria</taxon>
        <taxon>Pseudomonadati</taxon>
        <taxon>Bacteroidota</taxon>
        <taxon>Sphingobacteriia</taxon>
        <taxon>Sphingobacteriales</taxon>
        <taxon>Sphingobacteriaceae</taxon>
        <taxon>Pedobacter</taxon>
    </lineage>
</organism>
<keyword evidence="2" id="KW-1185">Reference proteome</keyword>
<reference evidence="1 2" key="1">
    <citation type="submission" date="2019-04" db="EMBL/GenBank/DDBJ databases">
        <title>Pedobacter sp. AR-2-6 sp. nov., isolated from Arctic soil.</title>
        <authorList>
            <person name="Dahal R.H."/>
            <person name="Kim D.-U."/>
        </authorList>
    </citation>
    <scope>NUCLEOTIDE SEQUENCE [LARGE SCALE GENOMIC DNA]</scope>
    <source>
        <strain evidence="1 2">AR-2-6</strain>
    </source>
</reference>
<dbReference type="InterPro" id="IPR019853">
    <property type="entry name" value="GldB-like"/>
</dbReference>
<dbReference type="Pfam" id="PF25594">
    <property type="entry name" value="GldB_lipo"/>
    <property type="match status" value="1"/>
</dbReference>
<dbReference type="RefSeq" id="WP_136875542.1">
    <property type="nucleotide sequence ID" value="NZ_SWBO01000003.1"/>
</dbReference>
<dbReference type="OrthoDB" id="976022at2"/>
<evidence type="ECO:0000313" key="1">
    <source>
        <dbReference type="EMBL" id="TKC01811.1"/>
    </source>
</evidence>
<comment type="caution">
    <text evidence="1">The sequence shown here is derived from an EMBL/GenBank/DDBJ whole genome shotgun (WGS) entry which is preliminary data.</text>
</comment>
<proteinExistence type="predicted"/>
<evidence type="ECO:0000313" key="2">
    <source>
        <dbReference type="Proteomes" id="UP000310477"/>
    </source>
</evidence>
<dbReference type="NCBIfam" id="TIGR03514">
    <property type="entry name" value="GldB_lipo"/>
    <property type="match status" value="1"/>
</dbReference>
<dbReference type="PROSITE" id="PS51257">
    <property type="entry name" value="PROKAR_LIPOPROTEIN"/>
    <property type="match status" value="1"/>
</dbReference>
<gene>
    <name evidence="1" type="primary">gldB</name>
    <name evidence="1" type="ORF">FA045_06070</name>
</gene>
<dbReference type="AlphaFoldDB" id="A0A4U1C8C6"/>
<accession>A0A4U1C8C6</accession>
<keyword evidence="1" id="KW-0449">Lipoprotein</keyword>
<protein>
    <submittedName>
        <fullName evidence="1">Gliding motility lipoprotein GldB</fullName>
    </submittedName>
</protein>
<dbReference type="Proteomes" id="UP000310477">
    <property type="component" value="Unassembled WGS sequence"/>
</dbReference>
<name>A0A4U1C8C6_9SPHI</name>